<proteinExistence type="predicted"/>
<evidence type="ECO:0000313" key="2">
    <source>
        <dbReference type="Proteomes" id="UP000736672"/>
    </source>
</evidence>
<dbReference type="AlphaFoldDB" id="A0A9P9H0P4"/>
<keyword evidence="2" id="KW-1185">Reference proteome</keyword>
<reference evidence="1" key="1">
    <citation type="journal article" date="2021" name="Nat. Commun.">
        <title>Genetic determinants of endophytism in the Arabidopsis root mycobiome.</title>
        <authorList>
            <person name="Mesny F."/>
            <person name="Miyauchi S."/>
            <person name="Thiergart T."/>
            <person name="Pickel B."/>
            <person name="Atanasova L."/>
            <person name="Karlsson M."/>
            <person name="Huettel B."/>
            <person name="Barry K.W."/>
            <person name="Haridas S."/>
            <person name="Chen C."/>
            <person name="Bauer D."/>
            <person name="Andreopoulos W."/>
            <person name="Pangilinan J."/>
            <person name="LaButti K."/>
            <person name="Riley R."/>
            <person name="Lipzen A."/>
            <person name="Clum A."/>
            <person name="Drula E."/>
            <person name="Henrissat B."/>
            <person name="Kohler A."/>
            <person name="Grigoriev I.V."/>
            <person name="Martin F.M."/>
            <person name="Hacquard S."/>
        </authorList>
    </citation>
    <scope>NUCLEOTIDE SEQUENCE</scope>
    <source>
        <strain evidence="1">FSSC 5 MPI-SDFR-AT-0091</strain>
    </source>
</reference>
<comment type="caution">
    <text evidence="1">The sequence shown here is derived from an EMBL/GenBank/DDBJ whole genome shotgun (WGS) entry which is preliminary data.</text>
</comment>
<gene>
    <name evidence="1" type="ORF">B0J15DRAFT_59904</name>
</gene>
<dbReference type="EMBL" id="JAGTJS010000014">
    <property type="protein sequence ID" value="KAH7248228.1"/>
    <property type="molecule type" value="Genomic_DNA"/>
</dbReference>
<organism evidence="1 2">
    <name type="scientific">Fusarium solani</name>
    <name type="common">Filamentous fungus</name>
    <dbReference type="NCBI Taxonomy" id="169388"/>
    <lineage>
        <taxon>Eukaryota</taxon>
        <taxon>Fungi</taxon>
        <taxon>Dikarya</taxon>
        <taxon>Ascomycota</taxon>
        <taxon>Pezizomycotina</taxon>
        <taxon>Sordariomycetes</taxon>
        <taxon>Hypocreomycetidae</taxon>
        <taxon>Hypocreales</taxon>
        <taxon>Nectriaceae</taxon>
        <taxon>Fusarium</taxon>
        <taxon>Fusarium solani species complex</taxon>
    </lineage>
</organism>
<dbReference type="OrthoDB" id="5065247at2759"/>
<dbReference type="Proteomes" id="UP000736672">
    <property type="component" value="Unassembled WGS sequence"/>
</dbReference>
<name>A0A9P9H0P4_FUSSL</name>
<sequence>MIEQLDRLGLYLNQPEPAILCIQCKFALKADGDRVSRHLVLHTKINFSRVDLFCPTSQGVELIYAGG</sequence>
<evidence type="ECO:0000313" key="1">
    <source>
        <dbReference type="EMBL" id="KAH7248228.1"/>
    </source>
</evidence>
<protein>
    <submittedName>
        <fullName evidence="1">Uncharacterized protein</fullName>
    </submittedName>
</protein>
<accession>A0A9P9H0P4</accession>